<keyword evidence="1" id="KW-0812">Transmembrane</keyword>
<dbReference type="Proteomes" id="UP000198836">
    <property type="component" value="Unassembled WGS sequence"/>
</dbReference>
<feature type="transmembrane region" description="Helical" evidence="1">
    <location>
        <begin position="347"/>
        <end position="364"/>
    </location>
</feature>
<accession>A0A1I0SNU6</accession>
<evidence type="ECO:0000256" key="1">
    <source>
        <dbReference type="SAM" id="Phobius"/>
    </source>
</evidence>
<evidence type="ECO:0000313" key="3">
    <source>
        <dbReference type="Proteomes" id="UP000198836"/>
    </source>
</evidence>
<dbReference type="RefSeq" id="WP_090980496.1">
    <property type="nucleotide sequence ID" value="NZ_FOJM01000002.1"/>
</dbReference>
<proteinExistence type="predicted"/>
<organism evidence="2 3">
    <name type="scientific">Pedobacter suwonensis</name>
    <dbReference type="NCBI Taxonomy" id="332999"/>
    <lineage>
        <taxon>Bacteria</taxon>
        <taxon>Pseudomonadati</taxon>
        <taxon>Bacteroidota</taxon>
        <taxon>Sphingobacteriia</taxon>
        <taxon>Sphingobacteriales</taxon>
        <taxon>Sphingobacteriaceae</taxon>
        <taxon>Pedobacter</taxon>
    </lineage>
</organism>
<feature type="transmembrane region" description="Helical" evidence="1">
    <location>
        <begin position="318"/>
        <end position="335"/>
    </location>
</feature>
<keyword evidence="3" id="KW-1185">Reference proteome</keyword>
<keyword evidence="1" id="KW-0472">Membrane</keyword>
<feature type="transmembrane region" description="Helical" evidence="1">
    <location>
        <begin position="79"/>
        <end position="106"/>
    </location>
</feature>
<evidence type="ECO:0000313" key="2">
    <source>
        <dbReference type="EMBL" id="SFA41204.1"/>
    </source>
</evidence>
<protein>
    <recommendedName>
        <fullName evidence="4">Dolichyl-phosphate-mannose-protein mannosyltransferase</fullName>
    </recommendedName>
</protein>
<sequence length="509" mass="58026">MKISSSSTVLSFLCLLSLLICISFCWNFQLADLPGLHGDEAWMGIRADSYLHIGKVPLLGMNSYTGILQSLASALSFKIFGTAMFGLRIAGPVLNFLAILIVFSVIRKKSNCIFFLVIALQSSLLLISPRIAWEVNTFTLFFLSIALVSILKIIENLELPDPGWTFIFLLVNILGTYNHVIFLCVPLSALIGLLFWTFLERNFVFIKLIIIFLINLGNLTLLFFIMKYGIGSSWSDTTYLLIFGVFSLLFFEISSIRKIPNIQTDLVPWFETDILRFMVFGLLLIFFYHHGFALLDLFSNYKLIMNIYSYSPPKFVENIFRFCGIATMATIAYFLCQDIKKGGKDAIPAMSIISYLCIFSIFTTNNSLRYYLAIYIIFSIYVALRLNLRFKQGKMILAILILAGMLTQITIWKIYLNNDAHPAAALKVKVGNNMTEDSGHFLPKAPLVEFLQKNNIGHIYYDSERYFLEQPILFYQLTKPWRKDPSKTAVIDFNYSPGNNTGGFLYFIK</sequence>
<evidence type="ECO:0008006" key="4">
    <source>
        <dbReference type="Google" id="ProtNLM"/>
    </source>
</evidence>
<feature type="transmembrane region" description="Helical" evidence="1">
    <location>
        <begin position="395"/>
        <end position="415"/>
    </location>
</feature>
<feature type="transmembrane region" description="Helical" evidence="1">
    <location>
        <begin position="238"/>
        <end position="256"/>
    </location>
</feature>
<dbReference type="AlphaFoldDB" id="A0A1I0SNU6"/>
<feature type="transmembrane region" description="Helical" evidence="1">
    <location>
        <begin position="135"/>
        <end position="154"/>
    </location>
</feature>
<keyword evidence="1" id="KW-1133">Transmembrane helix</keyword>
<feature type="transmembrane region" description="Helical" evidence="1">
    <location>
        <begin position="166"/>
        <end position="196"/>
    </location>
</feature>
<feature type="transmembrane region" description="Helical" evidence="1">
    <location>
        <begin position="277"/>
        <end position="298"/>
    </location>
</feature>
<name>A0A1I0SNU6_9SPHI</name>
<feature type="transmembrane region" description="Helical" evidence="1">
    <location>
        <begin position="370"/>
        <end position="388"/>
    </location>
</feature>
<reference evidence="3" key="1">
    <citation type="submission" date="2016-10" db="EMBL/GenBank/DDBJ databases">
        <authorList>
            <person name="Varghese N."/>
            <person name="Submissions S."/>
        </authorList>
    </citation>
    <scope>NUCLEOTIDE SEQUENCE [LARGE SCALE GENOMIC DNA]</scope>
    <source>
        <strain evidence="3">DSM 18130</strain>
    </source>
</reference>
<feature type="transmembrane region" description="Helical" evidence="1">
    <location>
        <begin position="203"/>
        <end position="226"/>
    </location>
</feature>
<feature type="transmembrane region" description="Helical" evidence="1">
    <location>
        <begin position="112"/>
        <end position="128"/>
    </location>
</feature>
<dbReference type="STRING" id="332999.SAMN04488511_102269"/>
<gene>
    <name evidence="2" type="ORF">SAMN04488511_102269</name>
</gene>
<dbReference type="EMBL" id="FOJM01000002">
    <property type="protein sequence ID" value="SFA41204.1"/>
    <property type="molecule type" value="Genomic_DNA"/>
</dbReference>
<dbReference type="OrthoDB" id="8223178at2"/>